<dbReference type="SUPFAM" id="SSF48452">
    <property type="entry name" value="TPR-like"/>
    <property type="match status" value="2"/>
</dbReference>
<dbReference type="PANTHER" id="PTHR44227:SF3">
    <property type="entry name" value="PROTEIN O-MANNOSYL-TRANSFERASE TMTC4"/>
    <property type="match status" value="1"/>
</dbReference>
<gene>
    <name evidence="6" type="ORF">JFN93_21915</name>
</gene>
<dbReference type="InterPro" id="IPR011990">
    <property type="entry name" value="TPR-like_helical_dom_sf"/>
</dbReference>
<dbReference type="SMART" id="SM00028">
    <property type="entry name" value="TPR"/>
    <property type="match status" value="5"/>
</dbReference>
<dbReference type="InterPro" id="IPR052346">
    <property type="entry name" value="O-mannosyl-transferase_TMTC"/>
</dbReference>
<dbReference type="Pfam" id="PF13414">
    <property type="entry name" value="TPR_11"/>
    <property type="match status" value="1"/>
</dbReference>
<proteinExistence type="predicted"/>
<protein>
    <submittedName>
        <fullName evidence="6">Tetratricopeptide repeat protein</fullName>
    </submittedName>
</protein>
<dbReference type="PANTHER" id="PTHR44227">
    <property type="match status" value="1"/>
</dbReference>
<evidence type="ECO:0000256" key="1">
    <source>
        <dbReference type="ARBA" id="ARBA00022737"/>
    </source>
</evidence>
<keyword evidence="2 3" id="KW-0802">TPR repeat</keyword>
<dbReference type="InterPro" id="IPR019734">
    <property type="entry name" value="TPR_rpt"/>
</dbReference>
<accession>A0A8J7M2F5</accession>
<evidence type="ECO:0000256" key="4">
    <source>
        <dbReference type="SAM" id="MobiDB-lite"/>
    </source>
</evidence>
<organism evidence="6 7">
    <name type="scientific">Geomesophilobacter sediminis</name>
    <dbReference type="NCBI Taxonomy" id="2798584"/>
    <lineage>
        <taxon>Bacteria</taxon>
        <taxon>Pseudomonadati</taxon>
        <taxon>Thermodesulfobacteriota</taxon>
        <taxon>Desulfuromonadia</taxon>
        <taxon>Geobacterales</taxon>
        <taxon>Geobacteraceae</taxon>
        <taxon>Geomesophilobacter</taxon>
    </lineage>
</organism>
<feature type="region of interest" description="Disordered" evidence="4">
    <location>
        <begin position="26"/>
        <end position="53"/>
    </location>
</feature>
<dbReference type="RefSeq" id="WP_199386409.1">
    <property type="nucleotide sequence ID" value="NZ_JAEMHM010000023.1"/>
</dbReference>
<sequence length="290" mass="31402">MKPISRWYCALIAAALVLASGSGHAAPSAAPAPDTRPALGTEGKAAVRPDPDQTSRISVSGILCPTQDSVALQLYNNAIELTAQEKLAEAEAQYRMAIARDAGYCDAMDNLGLLMRRQGRIDEAVTWYQRSLKIKPDNGVAHQNLAAGYQAQGNLEDAQAEYVWLTEHQPGNPEGFYGLGACLLGGGRLDDAIARLEVAERLYAQIQSPLTVDAKYLLGVAHLRKNELSRARSYLLQVYPQASEEPKLNYLLGLCYLDPEGGDQAKAAEYLQKAKKLGVPLPPEVEGKLK</sequence>
<feature type="repeat" description="TPR" evidence="3">
    <location>
        <begin position="105"/>
        <end position="138"/>
    </location>
</feature>
<evidence type="ECO:0000256" key="3">
    <source>
        <dbReference type="PROSITE-ProRule" id="PRU00339"/>
    </source>
</evidence>
<name>A0A8J7M2F5_9BACT</name>
<feature type="chain" id="PRO_5035154349" evidence="5">
    <location>
        <begin position="26"/>
        <end position="290"/>
    </location>
</feature>
<evidence type="ECO:0000256" key="2">
    <source>
        <dbReference type="ARBA" id="ARBA00022803"/>
    </source>
</evidence>
<feature type="signal peptide" evidence="5">
    <location>
        <begin position="1"/>
        <end position="25"/>
    </location>
</feature>
<reference evidence="6" key="1">
    <citation type="submission" date="2020-12" db="EMBL/GenBank/DDBJ databases">
        <title>Geomonas sp. Red875, isolated from river sediment.</title>
        <authorList>
            <person name="Xu Z."/>
            <person name="Zhang Z."/>
            <person name="Masuda Y."/>
            <person name="Itoh H."/>
            <person name="Senoo K."/>
        </authorList>
    </citation>
    <scope>NUCLEOTIDE SEQUENCE</scope>
    <source>
        <strain evidence="6">Red875</strain>
    </source>
</reference>
<dbReference type="PROSITE" id="PS50293">
    <property type="entry name" value="TPR_REGION"/>
    <property type="match status" value="1"/>
</dbReference>
<evidence type="ECO:0000256" key="5">
    <source>
        <dbReference type="SAM" id="SignalP"/>
    </source>
</evidence>
<dbReference type="Gene3D" id="1.25.40.10">
    <property type="entry name" value="Tetratricopeptide repeat domain"/>
    <property type="match status" value="3"/>
</dbReference>
<evidence type="ECO:0000313" key="7">
    <source>
        <dbReference type="Proteomes" id="UP000636888"/>
    </source>
</evidence>
<dbReference type="Proteomes" id="UP000636888">
    <property type="component" value="Unassembled WGS sequence"/>
</dbReference>
<keyword evidence="1" id="KW-0677">Repeat</keyword>
<evidence type="ECO:0000313" key="6">
    <source>
        <dbReference type="EMBL" id="MBJ6727378.1"/>
    </source>
</evidence>
<comment type="caution">
    <text evidence="6">The sequence shown here is derived from an EMBL/GenBank/DDBJ whole genome shotgun (WGS) entry which is preliminary data.</text>
</comment>
<keyword evidence="7" id="KW-1185">Reference proteome</keyword>
<dbReference type="Pfam" id="PF13432">
    <property type="entry name" value="TPR_16"/>
    <property type="match status" value="1"/>
</dbReference>
<dbReference type="EMBL" id="JAEMHM010000023">
    <property type="protein sequence ID" value="MBJ6727378.1"/>
    <property type="molecule type" value="Genomic_DNA"/>
</dbReference>
<dbReference type="PROSITE" id="PS50005">
    <property type="entry name" value="TPR"/>
    <property type="match status" value="1"/>
</dbReference>
<dbReference type="AlphaFoldDB" id="A0A8J7M2F5"/>
<keyword evidence="5" id="KW-0732">Signal</keyword>